<gene>
    <name evidence="1" type="ORF">AJE_06886</name>
</gene>
<evidence type="ECO:0000313" key="2">
    <source>
        <dbReference type="Proteomes" id="UP000012046"/>
    </source>
</evidence>
<comment type="caution">
    <text evidence="1">The sequence shown here is derived from an EMBL/GenBank/DDBJ whole genome shotgun (WGS) entry which is preliminary data.</text>
</comment>
<proteinExistence type="predicted"/>
<organism evidence="1 2">
    <name type="scientific">Alishewanella jeotgali KCTC 22429</name>
    <dbReference type="NCBI Taxonomy" id="1129374"/>
    <lineage>
        <taxon>Bacteria</taxon>
        <taxon>Pseudomonadati</taxon>
        <taxon>Pseudomonadota</taxon>
        <taxon>Gammaproteobacteria</taxon>
        <taxon>Alteromonadales</taxon>
        <taxon>Alteromonadaceae</taxon>
        <taxon>Alishewanella</taxon>
    </lineage>
</organism>
<protein>
    <recommendedName>
        <fullName evidence="3">DUF86 domain-containing protein</fullName>
    </recommendedName>
</protein>
<evidence type="ECO:0008006" key="3">
    <source>
        <dbReference type="Google" id="ProtNLM"/>
    </source>
</evidence>
<dbReference type="STRING" id="1129374.AJE_06886"/>
<evidence type="ECO:0000313" key="1">
    <source>
        <dbReference type="EMBL" id="EHR41326.1"/>
    </source>
</evidence>
<dbReference type="RefSeq" id="WP_008950250.1">
    <property type="nucleotide sequence ID" value="NZ_AHTH01000017.1"/>
</dbReference>
<keyword evidence="2" id="KW-1185">Reference proteome</keyword>
<name>H3ZDF2_9ALTE</name>
<dbReference type="PATRIC" id="fig|1129374.4.peg.1375"/>
<accession>H3ZDF2</accession>
<reference evidence="1 2" key="1">
    <citation type="journal article" date="2012" name="J. Bacteriol.">
        <title>Genome Sequence of Extracellular-Protease-Producing Alishewanella jeotgali Isolated from Traditional Korean Fermented Seafood.</title>
        <authorList>
            <person name="Jung J."/>
            <person name="Chun J."/>
            <person name="Park W."/>
        </authorList>
    </citation>
    <scope>NUCLEOTIDE SEQUENCE [LARGE SCALE GENOMIC DNA]</scope>
    <source>
        <strain evidence="1 2">KCTC 22429</strain>
    </source>
</reference>
<dbReference type="EMBL" id="AHTH01000017">
    <property type="protein sequence ID" value="EHR41326.1"/>
    <property type="molecule type" value="Genomic_DNA"/>
</dbReference>
<sequence length="154" mass="17453">MSRLSSASHLALCASQLQDASKWLQRSFEQCLPIDVAKPLTAEQYDALENLSSRFARVVDILINKLYRAIDAAELLEAGSLIDTINRAVKKGLLEDNQTARTLKDIRNEIVHEYVVENLKNLQLEILRYTTILLELVKVALSYIDDNKLTQHSD</sequence>
<dbReference type="eggNOG" id="ENOG5032Z61">
    <property type="taxonomic scope" value="Bacteria"/>
</dbReference>
<dbReference type="Proteomes" id="UP000012046">
    <property type="component" value="Unassembled WGS sequence"/>
</dbReference>
<dbReference type="Gene3D" id="1.20.120.330">
    <property type="entry name" value="Nucleotidyltransferases domain 2"/>
    <property type="match status" value="1"/>
</dbReference>
<dbReference type="AlphaFoldDB" id="H3ZDF2"/>
<dbReference type="SUPFAM" id="SSF81593">
    <property type="entry name" value="Nucleotidyltransferase substrate binding subunit/domain"/>
    <property type="match status" value="1"/>
</dbReference>